<evidence type="ECO:0000313" key="2">
    <source>
        <dbReference type="Proteomes" id="UP000658754"/>
    </source>
</evidence>
<proteinExistence type="predicted"/>
<organism evidence="1 2">
    <name type="scientific">Pseudarthrobacter scleromae</name>
    <dbReference type="NCBI Taxonomy" id="158897"/>
    <lineage>
        <taxon>Bacteria</taxon>
        <taxon>Bacillati</taxon>
        <taxon>Actinomycetota</taxon>
        <taxon>Actinomycetes</taxon>
        <taxon>Micrococcales</taxon>
        <taxon>Micrococcaceae</taxon>
        <taxon>Pseudarthrobacter</taxon>
    </lineage>
</organism>
<protein>
    <submittedName>
        <fullName evidence="1">Uncharacterized protein</fullName>
    </submittedName>
</protein>
<gene>
    <name evidence="1" type="ORF">GCM10007175_21140</name>
</gene>
<dbReference type="Proteomes" id="UP000658754">
    <property type="component" value="Unassembled WGS sequence"/>
</dbReference>
<dbReference type="EMBL" id="BMKV01000003">
    <property type="protein sequence ID" value="GGI83533.1"/>
    <property type="molecule type" value="Genomic_DNA"/>
</dbReference>
<sequence length="77" mass="8163">MLSDQLAVRVLGEVGDEFGVKAQPGAADGHVQGAPARVRLGCCIPLAGTFDNVHERFPDDSDQGFAVGKIRFRADPL</sequence>
<keyword evidence="2" id="KW-1185">Reference proteome</keyword>
<accession>A0ABQ2CH61</accession>
<comment type="caution">
    <text evidence="1">The sequence shown here is derived from an EMBL/GenBank/DDBJ whole genome shotgun (WGS) entry which is preliminary data.</text>
</comment>
<name>A0ABQ2CH61_9MICC</name>
<reference evidence="2" key="1">
    <citation type="journal article" date="2019" name="Int. J. Syst. Evol. Microbiol.">
        <title>The Global Catalogue of Microorganisms (GCM) 10K type strain sequencing project: providing services to taxonomists for standard genome sequencing and annotation.</title>
        <authorList>
            <consortium name="The Broad Institute Genomics Platform"/>
            <consortium name="The Broad Institute Genome Sequencing Center for Infectious Disease"/>
            <person name="Wu L."/>
            <person name="Ma J."/>
        </authorList>
    </citation>
    <scope>NUCLEOTIDE SEQUENCE [LARGE SCALE GENOMIC DNA]</scope>
    <source>
        <strain evidence="2">CGMCC 1.3601</strain>
    </source>
</reference>
<evidence type="ECO:0000313" key="1">
    <source>
        <dbReference type="EMBL" id="GGI83533.1"/>
    </source>
</evidence>